<dbReference type="RefSeq" id="WP_106228004.1">
    <property type="nucleotide sequence ID" value="NZ_PVTV01000014.1"/>
</dbReference>
<dbReference type="EMBL" id="PVTV01000014">
    <property type="protein sequence ID" value="PRY97712.1"/>
    <property type="molecule type" value="Genomic_DNA"/>
</dbReference>
<evidence type="ECO:0000256" key="1">
    <source>
        <dbReference type="ARBA" id="ARBA00001947"/>
    </source>
</evidence>
<dbReference type="PANTHER" id="PTHR30096">
    <property type="entry name" value="4,5-DOPA DIOXYGENASE EXTRADIOL-LIKE PROTEIN"/>
    <property type="match status" value="1"/>
</dbReference>
<dbReference type="OrthoDB" id="9790889at2"/>
<gene>
    <name evidence="7" type="ORF">BCM14_2176</name>
</gene>
<dbReference type="CDD" id="cd07363">
    <property type="entry name" value="45_DOPA_Dioxygenase"/>
    <property type="match status" value="1"/>
</dbReference>
<reference evidence="7 8" key="1">
    <citation type="submission" date="2018-03" db="EMBL/GenBank/DDBJ databases">
        <title>Genomic Encyclopedia of Type Strains, Phase III (KMG-III): the genomes of soil and plant-associated and newly described type strains.</title>
        <authorList>
            <person name="Whitman W."/>
        </authorList>
    </citation>
    <scope>NUCLEOTIDE SEQUENCE [LARGE SCALE GENOMIC DNA]</scope>
    <source>
        <strain evidence="7 8">MWH-P2sevCIIIb</strain>
    </source>
</reference>
<dbReference type="InterPro" id="IPR014436">
    <property type="entry name" value="Extradiol_dOase_DODA"/>
</dbReference>
<comment type="similarity">
    <text evidence="2">Belongs to the DODA-type extradiol aromatic ring-opening dioxygenase family.</text>
</comment>
<dbReference type="Proteomes" id="UP000238308">
    <property type="component" value="Unassembled WGS sequence"/>
</dbReference>
<protein>
    <submittedName>
        <fullName evidence="7">4,5-DOPA dioxygenase extradiol</fullName>
    </submittedName>
</protein>
<keyword evidence="3" id="KW-0479">Metal-binding</keyword>
<name>A0A2T0XFL5_9BURK</name>
<evidence type="ECO:0000256" key="4">
    <source>
        <dbReference type="ARBA" id="ARBA00022833"/>
    </source>
</evidence>
<dbReference type="PANTHER" id="PTHR30096:SF0">
    <property type="entry name" value="4,5-DOPA DIOXYGENASE EXTRADIOL-LIKE PROTEIN"/>
    <property type="match status" value="1"/>
</dbReference>
<keyword evidence="8" id="KW-1185">Reference proteome</keyword>
<evidence type="ECO:0000256" key="5">
    <source>
        <dbReference type="ARBA" id="ARBA00023002"/>
    </source>
</evidence>
<evidence type="ECO:0000256" key="3">
    <source>
        <dbReference type="ARBA" id="ARBA00022723"/>
    </source>
</evidence>
<comment type="cofactor">
    <cofactor evidence="1">
        <name>Zn(2+)</name>
        <dbReference type="ChEBI" id="CHEBI:29105"/>
    </cofactor>
</comment>
<dbReference type="GO" id="GO:0008198">
    <property type="term" value="F:ferrous iron binding"/>
    <property type="evidence" value="ECO:0007669"/>
    <property type="project" value="InterPro"/>
</dbReference>
<proteinExistence type="inferred from homology"/>
<evidence type="ECO:0000313" key="7">
    <source>
        <dbReference type="EMBL" id="PRY97712.1"/>
    </source>
</evidence>
<dbReference type="PIRSF" id="PIRSF006157">
    <property type="entry name" value="Doxgns_DODA"/>
    <property type="match status" value="1"/>
</dbReference>
<evidence type="ECO:0000256" key="2">
    <source>
        <dbReference type="ARBA" id="ARBA00007581"/>
    </source>
</evidence>
<keyword evidence="4" id="KW-0862">Zinc</keyword>
<accession>A0A2T0XFL5</accession>
<dbReference type="AlphaFoldDB" id="A0A2T0XFL5"/>
<evidence type="ECO:0000313" key="8">
    <source>
        <dbReference type="Proteomes" id="UP000238308"/>
    </source>
</evidence>
<dbReference type="GO" id="GO:0016702">
    <property type="term" value="F:oxidoreductase activity, acting on single donors with incorporation of molecular oxygen, incorporation of two atoms of oxygen"/>
    <property type="evidence" value="ECO:0007669"/>
    <property type="project" value="UniProtKB-ARBA"/>
</dbReference>
<keyword evidence="5" id="KW-0560">Oxidoreductase</keyword>
<feature type="domain" description="Extradiol ring-cleavage dioxygenase class III enzyme subunit B" evidence="6">
    <location>
        <begin position="33"/>
        <end position="235"/>
    </location>
</feature>
<keyword evidence="7" id="KW-0223">Dioxygenase</keyword>
<dbReference type="Pfam" id="PF02900">
    <property type="entry name" value="LigB"/>
    <property type="match status" value="1"/>
</dbReference>
<comment type="caution">
    <text evidence="7">The sequence shown here is derived from an EMBL/GenBank/DDBJ whole genome shotgun (WGS) entry which is preliminary data.</text>
</comment>
<evidence type="ECO:0000259" key="6">
    <source>
        <dbReference type="Pfam" id="PF02900"/>
    </source>
</evidence>
<organism evidence="7 8">
    <name type="scientific">Jezberella montanilacus</name>
    <dbReference type="NCBI Taxonomy" id="323426"/>
    <lineage>
        <taxon>Bacteria</taxon>
        <taxon>Pseudomonadati</taxon>
        <taxon>Pseudomonadota</taxon>
        <taxon>Betaproteobacteria</taxon>
        <taxon>Burkholderiales</taxon>
        <taxon>Alcaligenaceae</taxon>
        <taxon>Jezberella</taxon>
    </lineage>
</organism>
<dbReference type="SUPFAM" id="SSF53213">
    <property type="entry name" value="LigB-like"/>
    <property type="match status" value="1"/>
</dbReference>
<dbReference type="Gene3D" id="3.40.830.10">
    <property type="entry name" value="LigB-like"/>
    <property type="match status" value="1"/>
</dbReference>
<dbReference type="InterPro" id="IPR004183">
    <property type="entry name" value="Xdiol_dOase_suB"/>
</dbReference>
<sequence length="281" mass="30678">MTTLVAAPLMFISHGAPTFAIEPGFLGEQLNHIGQNLGDVKAILVVSPHWQTADIEVMTNPQPETIHDFYGFPKPLYELSYPVKGATHVAKKAIDVLKQAGLIVKENPSRGLDHGTWVPLMHLLPDGNIPVFQVSMPKGLDPQSAYDLGKALGPLRNEGVMIIASGSMTHNLHDFRQGVGGDLPYVSSFADWVKQVVQSERLDQLLAYRESAPGAMRAHPTDEHFLPLFIALGARLNDVNLRTIEGGIEYGILSMDSFAWGLNQSIRGNLSEEDVHEGSEA</sequence>
<dbReference type="GO" id="GO:0008270">
    <property type="term" value="F:zinc ion binding"/>
    <property type="evidence" value="ECO:0007669"/>
    <property type="project" value="InterPro"/>
</dbReference>